<evidence type="ECO:0000313" key="2">
    <source>
        <dbReference type="Proteomes" id="UP000015102"/>
    </source>
</evidence>
<evidence type="ECO:0008006" key="3">
    <source>
        <dbReference type="Google" id="ProtNLM"/>
    </source>
</evidence>
<reference evidence="2" key="1">
    <citation type="submission" date="2013-02" db="EMBL/GenBank/DDBJ databases">
        <authorList>
            <person name="Hughes D."/>
        </authorList>
    </citation>
    <scope>NUCLEOTIDE SEQUENCE</scope>
    <source>
        <strain>Durham</strain>
        <strain evidence="2">NC isolate 2 -- Noor lab</strain>
    </source>
</reference>
<dbReference type="EnsemblMetazoa" id="MESCA011379-RA">
    <property type="protein sequence ID" value="MESCA011379-PA"/>
    <property type="gene ID" value="MESCA011379"/>
</dbReference>
<evidence type="ECO:0000313" key="1">
    <source>
        <dbReference type="EnsemblMetazoa" id="MESCA011379-PA"/>
    </source>
</evidence>
<keyword evidence="2" id="KW-1185">Reference proteome</keyword>
<dbReference type="HOGENOM" id="CLU_2239661_0_0_1"/>
<organism evidence="1 2">
    <name type="scientific">Megaselia scalaris</name>
    <name type="common">Humpbacked fly</name>
    <name type="synonym">Phora scalaris</name>
    <dbReference type="NCBI Taxonomy" id="36166"/>
    <lineage>
        <taxon>Eukaryota</taxon>
        <taxon>Metazoa</taxon>
        <taxon>Ecdysozoa</taxon>
        <taxon>Arthropoda</taxon>
        <taxon>Hexapoda</taxon>
        <taxon>Insecta</taxon>
        <taxon>Pterygota</taxon>
        <taxon>Neoptera</taxon>
        <taxon>Endopterygota</taxon>
        <taxon>Diptera</taxon>
        <taxon>Brachycera</taxon>
        <taxon>Muscomorpha</taxon>
        <taxon>Platypezoidea</taxon>
        <taxon>Phoridae</taxon>
        <taxon>Megaseliini</taxon>
        <taxon>Megaselia</taxon>
    </lineage>
</organism>
<dbReference type="AlphaFoldDB" id="T1H506"/>
<sequence length="105" mass="11949">MPQPKNIKEVESIIDASEYGVGVPENKEHPISFAPKALTSTERNYRKKGSQAIIVYFCGRKGFYALILMHYDFEIYYKSGKINYVAMSRLSVQNDKSPTLLILTP</sequence>
<reference evidence="1" key="2">
    <citation type="submission" date="2015-06" db="UniProtKB">
        <authorList>
            <consortium name="EnsemblMetazoa"/>
        </authorList>
    </citation>
    <scope>IDENTIFICATION</scope>
</reference>
<dbReference type="Proteomes" id="UP000015102">
    <property type="component" value="Unassembled WGS sequence"/>
</dbReference>
<name>T1H506_MEGSC</name>
<accession>T1H506</accession>
<dbReference type="EMBL" id="CAQQ02383999">
    <property type="status" value="NOT_ANNOTATED_CDS"/>
    <property type="molecule type" value="Genomic_DNA"/>
</dbReference>
<protein>
    <recommendedName>
        <fullName evidence="3">Reverse transcriptase/retrotransposon-derived protein RNase H-like domain-containing protein</fullName>
    </recommendedName>
</protein>
<proteinExistence type="predicted"/>